<dbReference type="VEuPathDB" id="FungiDB:SCHCODRAFT_02619190"/>
<feature type="region of interest" description="Disordered" evidence="1">
    <location>
        <begin position="1"/>
        <end position="26"/>
    </location>
</feature>
<dbReference type="HOGENOM" id="CLU_1103321_0_0_1"/>
<feature type="compositionally biased region" description="Polar residues" evidence="1">
    <location>
        <begin position="14"/>
        <end position="25"/>
    </location>
</feature>
<sequence length="252" mass="27154">MTASPTDPAHPHTRPQTFTRHTPNTPGACPAPLILGAVYPSYRAGALDQNARNAVDLESADLNSTTRDQKAHNTLRSEPLAIVFGTLRGPYHAMPPSPPPLHSRRAPKCDAELPNVAAHLTNATPNAIHRATGAGASREAFPWDVCAPSTVPRGFSRPVWRERFSGARILLIRACAGAHGVAGAQATLRSRCMRLQALAPSSIGDFLSRRVCAAAGISPPRIVIAAQVRLSRASCHPTRERLPSLQWRDRYL</sequence>
<evidence type="ECO:0000313" key="2">
    <source>
        <dbReference type="EMBL" id="EFI98477.1"/>
    </source>
</evidence>
<gene>
    <name evidence="2" type="ORF">SCHCODRAFT_108197</name>
</gene>
<evidence type="ECO:0000313" key="3">
    <source>
        <dbReference type="Proteomes" id="UP000007431"/>
    </source>
</evidence>
<dbReference type="InParanoid" id="D8Q1B9"/>
<dbReference type="Proteomes" id="UP000007431">
    <property type="component" value="Unassembled WGS sequence"/>
</dbReference>
<evidence type="ECO:0000256" key="1">
    <source>
        <dbReference type="SAM" id="MobiDB-lite"/>
    </source>
</evidence>
<dbReference type="EMBL" id="GL377305">
    <property type="protein sequence ID" value="EFI98477.1"/>
    <property type="molecule type" value="Genomic_DNA"/>
</dbReference>
<protein>
    <submittedName>
        <fullName evidence="2">Uncharacterized protein</fullName>
    </submittedName>
</protein>
<name>D8Q1B9_SCHCM</name>
<organism evidence="3">
    <name type="scientific">Schizophyllum commune (strain H4-8 / FGSC 9210)</name>
    <name type="common">Split gill fungus</name>
    <dbReference type="NCBI Taxonomy" id="578458"/>
    <lineage>
        <taxon>Eukaryota</taxon>
        <taxon>Fungi</taxon>
        <taxon>Dikarya</taxon>
        <taxon>Basidiomycota</taxon>
        <taxon>Agaricomycotina</taxon>
        <taxon>Agaricomycetes</taxon>
        <taxon>Agaricomycetidae</taxon>
        <taxon>Agaricales</taxon>
        <taxon>Schizophyllaceae</taxon>
        <taxon>Schizophyllum</taxon>
    </lineage>
</organism>
<accession>D8Q1B9</accession>
<proteinExistence type="predicted"/>
<keyword evidence="3" id="KW-1185">Reference proteome</keyword>
<dbReference type="AlphaFoldDB" id="D8Q1B9"/>
<reference evidence="2 3" key="1">
    <citation type="journal article" date="2010" name="Nat. Biotechnol.">
        <title>Genome sequence of the model mushroom Schizophyllum commune.</title>
        <authorList>
            <person name="Ohm R.A."/>
            <person name="de Jong J.F."/>
            <person name="Lugones L.G."/>
            <person name="Aerts A."/>
            <person name="Kothe E."/>
            <person name="Stajich J.E."/>
            <person name="de Vries R.P."/>
            <person name="Record E."/>
            <person name="Levasseur A."/>
            <person name="Baker S.E."/>
            <person name="Bartholomew K.A."/>
            <person name="Coutinho P.M."/>
            <person name="Erdmann S."/>
            <person name="Fowler T.J."/>
            <person name="Gathman A.C."/>
            <person name="Lombard V."/>
            <person name="Henrissat B."/>
            <person name="Knabe N."/>
            <person name="Kuees U."/>
            <person name="Lilly W.W."/>
            <person name="Lindquist E."/>
            <person name="Lucas S."/>
            <person name="Magnuson J.K."/>
            <person name="Piumi F."/>
            <person name="Raudaskoski M."/>
            <person name="Salamov A."/>
            <person name="Schmutz J."/>
            <person name="Schwarze F.W.M.R."/>
            <person name="vanKuyk P.A."/>
            <person name="Horton J.S."/>
            <person name="Grigoriev I.V."/>
            <person name="Woesten H.A.B."/>
        </authorList>
    </citation>
    <scope>NUCLEOTIDE SEQUENCE [LARGE SCALE GENOMIC DNA]</scope>
    <source>
        <strain evidence="3">H4-8 / FGSC 9210</strain>
    </source>
</reference>
<feature type="non-terminal residue" evidence="2">
    <location>
        <position position="252"/>
    </location>
</feature>